<dbReference type="Proteomes" id="UP000789342">
    <property type="component" value="Unassembled WGS sequence"/>
</dbReference>
<reference evidence="1" key="1">
    <citation type="submission" date="2021-06" db="EMBL/GenBank/DDBJ databases">
        <authorList>
            <person name="Kallberg Y."/>
            <person name="Tangrot J."/>
            <person name="Rosling A."/>
        </authorList>
    </citation>
    <scope>NUCLEOTIDE SEQUENCE</scope>
    <source>
        <strain evidence="1">CL551</strain>
    </source>
</reference>
<name>A0A9N9NHR4_9GLOM</name>
<proteinExistence type="predicted"/>
<accession>A0A9N9NHR4</accession>
<sequence length="88" mass="10146">MSVSPPTNSNVPPISVGFYRLQEDPDASLAGKEARESGYDFITLPITLPSYRRFLFEQQLNDNTESRAMEEWRRRYVFSSEDLVLKNA</sequence>
<gene>
    <name evidence="1" type="ORF">AMORRO_LOCUS14249</name>
</gene>
<feature type="non-terminal residue" evidence="1">
    <location>
        <position position="88"/>
    </location>
</feature>
<protein>
    <submittedName>
        <fullName evidence="1">589_t:CDS:1</fullName>
    </submittedName>
</protein>
<organism evidence="1 2">
    <name type="scientific">Acaulospora morrowiae</name>
    <dbReference type="NCBI Taxonomy" id="94023"/>
    <lineage>
        <taxon>Eukaryota</taxon>
        <taxon>Fungi</taxon>
        <taxon>Fungi incertae sedis</taxon>
        <taxon>Mucoromycota</taxon>
        <taxon>Glomeromycotina</taxon>
        <taxon>Glomeromycetes</taxon>
        <taxon>Diversisporales</taxon>
        <taxon>Acaulosporaceae</taxon>
        <taxon>Acaulospora</taxon>
    </lineage>
</organism>
<dbReference type="EMBL" id="CAJVPV010027478">
    <property type="protein sequence ID" value="CAG8734187.1"/>
    <property type="molecule type" value="Genomic_DNA"/>
</dbReference>
<evidence type="ECO:0000313" key="1">
    <source>
        <dbReference type="EMBL" id="CAG8734187.1"/>
    </source>
</evidence>
<dbReference type="OrthoDB" id="1368803at2759"/>
<dbReference type="Gene3D" id="3.20.20.150">
    <property type="entry name" value="Divalent-metal-dependent TIM barrel enzymes"/>
    <property type="match status" value="1"/>
</dbReference>
<dbReference type="AlphaFoldDB" id="A0A9N9NHR4"/>
<comment type="caution">
    <text evidence="1">The sequence shown here is derived from an EMBL/GenBank/DDBJ whole genome shotgun (WGS) entry which is preliminary data.</text>
</comment>
<evidence type="ECO:0000313" key="2">
    <source>
        <dbReference type="Proteomes" id="UP000789342"/>
    </source>
</evidence>
<keyword evidence="2" id="KW-1185">Reference proteome</keyword>